<dbReference type="PROSITE" id="PS00022">
    <property type="entry name" value="EGF_1"/>
    <property type="match status" value="1"/>
</dbReference>
<dbReference type="PROSITE" id="PS50026">
    <property type="entry name" value="EGF_3"/>
    <property type="match status" value="1"/>
</dbReference>
<dbReference type="GO" id="GO:0005576">
    <property type="term" value="C:extracellular region"/>
    <property type="evidence" value="ECO:0007669"/>
    <property type="project" value="UniProtKB-SubCell"/>
</dbReference>
<keyword evidence="6" id="KW-1015">Disulfide bond</keyword>
<feature type="transmembrane region" description="Helical" evidence="8">
    <location>
        <begin position="711"/>
        <end position="732"/>
    </location>
</feature>
<comment type="subcellular location">
    <subcellularLocation>
        <location evidence="1">Secreted</location>
    </subcellularLocation>
</comment>
<dbReference type="Gene3D" id="2.10.25.10">
    <property type="entry name" value="Laminin"/>
    <property type="match status" value="1"/>
</dbReference>
<name>A0A8H5B7Q4_9AGAR</name>
<dbReference type="PANTHER" id="PTHR15332:SF175">
    <property type="entry name" value="PROPROTEIN CONVERTASE SUBTILISIN_KEXIN TYPE 5-LIKE"/>
    <property type="match status" value="1"/>
</dbReference>
<feature type="disulfide bond" evidence="6">
    <location>
        <begin position="259"/>
        <end position="268"/>
    </location>
</feature>
<dbReference type="SMART" id="SM00180">
    <property type="entry name" value="EGF_Lam"/>
    <property type="match status" value="2"/>
</dbReference>
<keyword evidence="2" id="KW-0964">Secreted</keyword>
<keyword evidence="5" id="KW-0325">Glycoprotein</keyword>
<keyword evidence="4" id="KW-0732">Signal</keyword>
<sequence>MPKPYCLLAGSLFSIDRLFPPNGHEQWPPTAIPWTAALTAEILLLLHFNHYLLLGIDDLMSMFSVVLYFALFASAVAQSTTSSVVCVAGQCLQGSSNISIGAKLSQGSSSVLLLPGQYTDTTNPQLLHTLLTSSSSTLSPASGFENATLSLPLNLQLQPGLSIYSAPRYSGQSAFSALPSVPIANTSTPLAANSLVPSTNVWVAVSAGASNSRIILWEAVPDVSQITSQPLSLLDMQSNACSPACSGQGVCSSSGTCVCPEGFAGSSCETCAKGFFGPTCQPCPDNCTTCDEGISGSGQCLVPAVANAPSTCNCLNGQCGSTGQCTCNPGWTTGDDGTSCAKCSPGFFLTSTGDCEVCQLGCSSCADQSGTCTTCASGFTLDASDKTKCDPLPTINSAGVQCPDGSFSDSGTCQKCSGACRTCKGPSSNDCLLCAAGTYMFNGACVSVNTDGVCQGTNGMVADNNKNECETCGAKCTSCTIPNFDVASTISQAQCTGCLPGSVLSKGKCVSSCPAGTFVSPQDNLTCIPCSTSCGTCVGTANFCLTCPPGQLASGGQCVSTCPSNTFTSDGSCVKCHPDCATCSGPSFNQCSTCNSARPVLTSGRCLPTCTKSQYFDTTSSSCQACDSSCSSCSGPGANRCLACASSTQVLRAGTCVSANCNSSSNVIPGLGVCLSELVVVPTVSGTAAPLPSITGLSDPIVINTRRGLEWWQILLMALGCAFIFVVVVMCARRRAKNQRAKRTAMFAEAKRLNNPRTWRQKLVRMGEKLFGHRGNKLQKGVIPVAYNRYNDPRSSVYSDNLDKDIKMTNLGAPSMRSGGSDTLKVAPAPPRRVPVPGINTKKPKDAVDQVLDSYFDDDNHSAYTRSSRAPSSLPGLAEREHAYKKSQLRVEQNSLYHETTDRLPRQPQPRQMLRREPSTASRYSTSTFGQSMRRRDLTGVGAGKAKEGVLVDFDDEEEERSPTLPLQNVLATRLTPPPTEAQAYANSVRPQYTGSSQTYQPQQYLSATTSSPALVPQMTMNLPTTNGSFMPISVTLTPNTTGGQGSYWMTPVTAQAQQAVLPATTLQPQQQQQFLHMPAQDTVVLQPMNTGGSFSRNPFRQGMY</sequence>
<dbReference type="CDD" id="cd00055">
    <property type="entry name" value="EGF_Lam"/>
    <property type="match status" value="1"/>
</dbReference>
<feature type="disulfide bond" evidence="6">
    <location>
        <begin position="241"/>
        <end position="251"/>
    </location>
</feature>
<dbReference type="InterPro" id="IPR006212">
    <property type="entry name" value="Furin_repeat"/>
</dbReference>
<keyword evidence="8" id="KW-0472">Membrane</keyword>
<protein>
    <recommendedName>
        <fullName evidence="9">EGF-like domain-containing protein</fullName>
    </recommendedName>
</protein>
<evidence type="ECO:0000313" key="10">
    <source>
        <dbReference type="EMBL" id="KAF5318108.1"/>
    </source>
</evidence>
<comment type="caution">
    <text evidence="10">The sequence shown here is derived from an EMBL/GenBank/DDBJ whole genome shotgun (WGS) entry which is preliminary data.</text>
</comment>
<evidence type="ECO:0000256" key="8">
    <source>
        <dbReference type="SAM" id="Phobius"/>
    </source>
</evidence>
<evidence type="ECO:0000256" key="4">
    <source>
        <dbReference type="ARBA" id="ARBA00022729"/>
    </source>
</evidence>
<dbReference type="Gene3D" id="2.10.220.10">
    <property type="entry name" value="Hormone Receptor, Insulin-like Growth Factor Receptor 1, Chain A, domain 2"/>
    <property type="match status" value="4"/>
</dbReference>
<keyword evidence="8" id="KW-0812">Transmembrane</keyword>
<dbReference type="OrthoDB" id="18487at2759"/>
<comment type="caution">
    <text evidence="6">Lacks conserved residue(s) required for the propagation of feature annotation.</text>
</comment>
<dbReference type="InterPro" id="IPR002049">
    <property type="entry name" value="LE_dom"/>
</dbReference>
<dbReference type="Pfam" id="PF23106">
    <property type="entry name" value="EGF_Teneurin"/>
    <property type="match status" value="1"/>
</dbReference>
<dbReference type="InterPro" id="IPR009030">
    <property type="entry name" value="Growth_fac_rcpt_cys_sf"/>
</dbReference>
<keyword evidence="8" id="KW-1133">Transmembrane helix</keyword>
<evidence type="ECO:0000256" key="6">
    <source>
        <dbReference type="PROSITE-ProRule" id="PRU00076"/>
    </source>
</evidence>
<evidence type="ECO:0000256" key="2">
    <source>
        <dbReference type="ARBA" id="ARBA00022525"/>
    </source>
</evidence>
<feature type="domain" description="EGF-like" evidence="9">
    <location>
        <begin position="237"/>
        <end position="269"/>
    </location>
</feature>
<dbReference type="PANTHER" id="PTHR15332">
    <property type="entry name" value="PROPROTEIN CONVERTASE SUBTILISIN_KEXIN TYPE 5-LIKE"/>
    <property type="match status" value="1"/>
</dbReference>
<dbReference type="InterPro" id="IPR043601">
    <property type="entry name" value="Rspo_Fu-CRD_dom"/>
</dbReference>
<dbReference type="SMART" id="SM00181">
    <property type="entry name" value="EGF"/>
    <property type="match status" value="6"/>
</dbReference>
<dbReference type="Pfam" id="PF15913">
    <property type="entry name" value="Furin-like_2"/>
    <property type="match status" value="1"/>
</dbReference>
<keyword evidence="11" id="KW-1185">Reference proteome</keyword>
<evidence type="ECO:0000259" key="9">
    <source>
        <dbReference type="PROSITE" id="PS50026"/>
    </source>
</evidence>
<dbReference type="InterPro" id="IPR000742">
    <property type="entry name" value="EGF"/>
</dbReference>
<feature type="region of interest" description="Disordered" evidence="7">
    <location>
        <begin position="899"/>
        <end position="934"/>
    </location>
</feature>
<proteinExistence type="predicted"/>
<evidence type="ECO:0000313" key="11">
    <source>
        <dbReference type="Proteomes" id="UP000567179"/>
    </source>
</evidence>
<feature type="compositionally biased region" description="Polar residues" evidence="7">
    <location>
        <begin position="919"/>
        <end position="931"/>
    </location>
</feature>
<accession>A0A8H5B7Q4</accession>
<dbReference type="EMBL" id="JAACJJ010000031">
    <property type="protein sequence ID" value="KAF5318108.1"/>
    <property type="molecule type" value="Genomic_DNA"/>
</dbReference>
<gene>
    <name evidence="10" type="ORF">D9619_012261</name>
</gene>
<dbReference type="SMART" id="SM00261">
    <property type="entry name" value="FU"/>
    <property type="match status" value="7"/>
</dbReference>
<evidence type="ECO:0000256" key="3">
    <source>
        <dbReference type="ARBA" id="ARBA00022536"/>
    </source>
</evidence>
<dbReference type="AlphaFoldDB" id="A0A8H5B7Q4"/>
<dbReference type="CDD" id="cd00064">
    <property type="entry name" value="FU"/>
    <property type="match status" value="4"/>
</dbReference>
<organism evidence="10 11">
    <name type="scientific">Psilocybe cf. subviscida</name>
    <dbReference type="NCBI Taxonomy" id="2480587"/>
    <lineage>
        <taxon>Eukaryota</taxon>
        <taxon>Fungi</taxon>
        <taxon>Dikarya</taxon>
        <taxon>Basidiomycota</taxon>
        <taxon>Agaricomycotina</taxon>
        <taxon>Agaricomycetes</taxon>
        <taxon>Agaricomycetidae</taxon>
        <taxon>Agaricales</taxon>
        <taxon>Agaricineae</taxon>
        <taxon>Strophariaceae</taxon>
        <taxon>Psilocybe</taxon>
    </lineage>
</organism>
<evidence type="ECO:0000256" key="5">
    <source>
        <dbReference type="ARBA" id="ARBA00023180"/>
    </source>
</evidence>
<keyword evidence="3 6" id="KW-0245">EGF-like domain</keyword>
<feature type="region of interest" description="Disordered" evidence="7">
    <location>
        <begin position="811"/>
        <end position="844"/>
    </location>
</feature>
<evidence type="ECO:0000256" key="1">
    <source>
        <dbReference type="ARBA" id="ARBA00004613"/>
    </source>
</evidence>
<dbReference type="SUPFAM" id="SSF57184">
    <property type="entry name" value="Growth factor receptor domain"/>
    <property type="match status" value="2"/>
</dbReference>
<evidence type="ECO:0000256" key="7">
    <source>
        <dbReference type="SAM" id="MobiDB-lite"/>
    </source>
</evidence>
<reference evidence="10 11" key="1">
    <citation type="journal article" date="2020" name="ISME J.">
        <title>Uncovering the hidden diversity of litter-decomposition mechanisms in mushroom-forming fungi.</title>
        <authorList>
            <person name="Floudas D."/>
            <person name="Bentzer J."/>
            <person name="Ahren D."/>
            <person name="Johansson T."/>
            <person name="Persson P."/>
            <person name="Tunlid A."/>
        </authorList>
    </citation>
    <scope>NUCLEOTIDE SEQUENCE [LARGE SCALE GENOMIC DNA]</scope>
    <source>
        <strain evidence="10 11">CBS 101986</strain>
    </source>
</reference>
<dbReference type="Proteomes" id="UP000567179">
    <property type="component" value="Unassembled WGS sequence"/>
</dbReference>